<feature type="transmembrane region" description="Helical" evidence="1">
    <location>
        <begin position="12"/>
        <end position="36"/>
    </location>
</feature>
<keyword evidence="1" id="KW-0472">Membrane</keyword>
<evidence type="ECO:0000256" key="1">
    <source>
        <dbReference type="SAM" id="Phobius"/>
    </source>
</evidence>
<reference evidence="2" key="1">
    <citation type="submission" date="2020-11" db="EMBL/GenBank/DDBJ databases">
        <authorList>
            <person name="Tran Van P."/>
        </authorList>
    </citation>
    <scope>NUCLEOTIDE SEQUENCE</scope>
</reference>
<dbReference type="EMBL" id="OB793263">
    <property type="protein sequence ID" value="CAD7426737.1"/>
    <property type="molecule type" value="Genomic_DNA"/>
</dbReference>
<keyword evidence="1" id="KW-1133">Transmembrane helix</keyword>
<organism evidence="2">
    <name type="scientific">Timema monikensis</name>
    <dbReference type="NCBI Taxonomy" id="170555"/>
    <lineage>
        <taxon>Eukaryota</taxon>
        <taxon>Metazoa</taxon>
        <taxon>Ecdysozoa</taxon>
        <taxon>Arthropoda</taxon>
        <taxon>Hexapoda</taxon>
        <taxon>Insecta</taxon>
        <taxon>Pterygota</taxon>
        <taxon>Neoptera</taxon>
        <taxon>Polyneoptera</taxon>
        <taxon>Phasmatodea</taxon>
        <taxon>Timematodea</taxon>
        <taxon>Timematoidea</taxon>
        <taxon>Timematidae</taxon>
        <taxon>Timema</taxon>
    </lineage>
</organism>
<keyword evidence="1" id="KW-0812">Transmembrane</keyword>
<dbReference type="AlphaFoldDB" id="A0A7R9E5D3"/>
<proteinExistence type="predicted"/>
<name>A0A7R9E5D3_9NEOP</name>
<dbReference type="CDD" id="cd20801">
    <property type="entry name" value="C1_DGKepsilon_typeIII_rpt1"/>
    <property type="match status" value="1"/>
</dbReference>
<gene>
    <name evidence="2" type="ORF">TMSB3V08_LOCUS3610</name>
</gene>
<evidence type="ECO:0000313" key="2">
    <source>
        <dbReference type="EMBL" id="CAD7426737.1"/>
    </source>
</evidence>
<protein>
    <submittedName>
        <fullName evidence="2">Uncharacterized protein</fullName>
    </submittedName>
</protein>
<sequence length="195" mass="21491">MWPLFVMWNAGLVNVVLPTITVATLFIVAVSLIKYITADTHIPIRDATKQHNWHSVKCLTETRFDGHMVLGVTLAIDLNIGDGEIGTCYCSVCESLMTTGEGLYCDCCGVCADRGCIRAADRKFRCKVISCSDKGRWKHHWVKGKWIVSSGHHQVICLWGSRVKSARKSVARNMDLPTTSAAGVNMLCTSCANKN</sequence>
<accession>A0A7R9E5D3</accession>